<feature type="domain" description="Biotin carboxylation" evidence="9">
    <location>
        <begin position="33"/>
        <end position="499"/>
    </location>
</feature>
<dbReference type="CDD" id="cd06850">
    <property type="entry name" value="biotinyl_domain"/>
    <property type="match status" value="1"/>
</dbReference>
<accession>A0AAD4QXZ8</accession>
<dbReference type="InterPro" id="IPR050856">
    <property type="entry name" value="Biotin_carboxylase_complex"/>
</dbReference>
<comment type="caution">
    <text evidence="10">The sequence shown here is derived from an EMBL/GenBank/DDBJ whole genome shotgun (WGS) entry which is preliminary data.</text>
</comment>
<sequence>MPSFQNHVKYSLKLSRLIFLKRHNFYSTSTIGKIDRVLIANRGEIACRIIRTAKRLGIESVVAVYSDPDSNAQHVRMCNGPGDLAFRIGEAASLKSYLRAEKIIEVAKQANVQAIHPGYGFLSENAAFAEACADAGIKFMGPPADAIRAMGQKNRAKQIMIDANVPVLPGYNGADQDPELLLEESKKIGFPIMIKPVYGGGGKGMRVSNSVDDFMECLESAKSESTKSFGNAEMILERYIADPRHVEVQVFGDTHGNYVHLWERDCSIQRRHQKIIEEAPAPGLDDETRQRLGNTAVNAARAVQYEGAGTVEFIYDRETADFYFMEMNTRLQVEHPVTEAITGVDLVEWQFKVAEGKPLPIVNQSDIKLNGHALEARIYAEEIDRTTFHFMPSAGVLEYLRFPATQSMIHGSDSMTPYTRVDSGVQEGDCVSVHYDPMIAKIVGWAPTRTEAIKQLDKALSETHIGGLQNNVKFVKACLAQPQFVSGDVATDFIEKNKEQLVTSEHFAPKPSNCAIVEGAVAEILLKTFATNSAVNGPFNTSDFFRVNHYAKRKVILDHSKKTPEHSAQVTILGDGHYLVHPANGTAQEVKVSNVARKVSKVNSCPVVSFSMECDGRKWQCEAVQLKDSVLVHSGNVTREWDIPADAARSALDDSLLSSAESGKKEARSPIPGVVEKIFIKVGDKVAKTQALATMTAMKMEFVIRAPRDVLISSVEVEAGQTVGKNAVLVRFAENPEEQQ</sequence>
<dbReference type="PROSITE" id="PS00867">
    <property type="entry name" value="CPSASE_2"/>
    <property type="match status" value="1"/>
</dbReference>
<dbReference type="PROSITE" id="PS50968">
    <property type="entry name" value="BIOTINYL_LIPOYL"/>
    <property type="match status" value="1"/>
</dbReference>
<dbReference type="SUPFAM" id="SSF51246">
    <property type="entry name" value="Rudiment single hybrid motif"/>
    <property type="match status" value="1"/>
</dbReference>
<evidence type="ECO:0000259" key="8">
    <source>
        <dbReference type="PROSITE" id="PS50975"/>
    </source>
</evidence>
<dbReference type="Pfam" id="PF00289">
    <property type="entry name" value="Biotin_carb_N"/>
    <property type="match status" value="1"/>
</dbReference>
<evidence type="ECO:0000313" key="11">
    <source>
        <dbReference type="Proteomes" id="UP001201812"/>
    </source>
</evidence>
<organism evidence="10 11">
    <name type="scientific">Ditylenchus destructor</name>
    <dbReference type="NCBI Taxonomy" id="166010"/>
    <lineage>
        <taxon>Eukaryota</taxon>
        <taxon>Metazoa</taxon>
        <taxon>Ecdysozoa</taxon>
        <taxon>Nematoda</taxon>
        <taxon>Chromadorea</taxon>
        <taxon>Rhabditida</taxon>
        <taxon>Tylenchina</taxon>
        <taxon>Tylenchomorpha</taxon>
        <taxon>Sphaerularioidea</taxon>
        <taxon>Anguinidae</taxon>
        <taxon>Anguininae</taxon>
        <taxon>Ditylenchus</taxon>
    </lineage>
</organism>
<dbReference type="Pfam" id="PF02785">
    <property type="entry name" value="Biotin_carb_C"/>
    <property type="match status" value="1"/>
</dbReference>
<keyword evidence="5" id="KW-0092">Biotin</keyword>
<dbReference type="SUPFAM" id="SSF52440">
    <property type="entry name" value="PreATP-grasp domain"/>
    <property type="match status" value="1"/>
</dbReference>
<dbReference type="EMBL" id="JAKKPZ010000273">
    <property type="protein sequence ID" value="KAI1697332.1"/>
    <property type="molecule type" value="Genomic_DNA"/>
</dbReference>
<dbReference type="InterPro" id="IPR005479">
    <property type="entry name" value="CPAse_ATP-bd"/>
</dbReference>
<dbReference type="Pfam" id="PF00364">
    <property type="entry name" value="Biotin_lipoyl"/>
    <property type="match status" value="1"/>
</dbReference>
<evidence type="ECO:0000256" key="6">
    <source>
        <dbReference type="PROSITE-ProRule" id="PRU00409"/>
    </source>
</evidence>
<reference evidence="10" key="1">
    <citation type="submission" date="2022-01" db="EMBL/GenBank/DDBJ databases">
        <title>Genome Sequence Resource for Two Populations of Ditylenchus destructor, the Migratory Endoparasitic Phytonematode.</title>
        <authorList>
            <person name="Zhang H."/>
            <person name="Lin R."/>
            <person name="Xie B."/>
        </authorList>
    </citation>
    <scope>NUCLEOTIDE SEQUENCE</scope>
    <source>
        <strain evidence="10">BazhouSP</strain>
    </source>
</reference>
<evidence type="ECO:0000256" key="4">
    <source>
        <dbReference type="ARBA" id="ARBA00022840"/>
    </source>
</evidence>
<dbReference type="Gene3D" id="2.40.50.100">
    <property type="match status" value="1"/>
</dbReference>
<evidence type="ECO:0000256" key="1">
    <source>
        <dbReference type="ARBA" id="ARBA00001953"/>
    </source>
</evidence>
<evidence type="ECO:0000256" key="2">
    <source>
        <dbReference type="ARBA" id="ARBA00022598"/>
    </source>
</evidence>
<evidence type="ECO:0000256" key="5">
    <source>
        <dbReference type="ARBA" id="ARBA00023267"/>
    </source>
</evidence>
<dbReference type="FunFam" id="3.30.470.20:FF:000028">
    <property type="entry name" value="Methylcrotonoyl-CoA carboxylase subunit alpha, mitochondrial"/>
    <property type="match status" value="1"/>
</dbReference>
<evidence type="ECO:0000259" key="9">
    <source>
        <dbReference type="PROSITE" id="PS50979"/>
    </source>
</evidence>
<evidence type="ECO:0000313" key="10">
    <source>
        <dbReference type="EMBL" id="KAI1697332.1"/>
    </source>
</evidence>
<comment type="cofactor">
    <cofactor evidence="1">
        <name>biotin</name>
        <dbReference type="ChEBI" id="CHEBI:57586"/>
    </cofactor>
</comment>
<gene>
    <name evidence="10" type="ORF">DdX_18548</name>
</gene>
<keyword evidence="2" id="KW-0436">Ligase</keyword>
<dbReference type="Pfam" id="PF02786">
    <property type="entry name" value="CPSase_L_D2"/>
    <property type="match status" value="1"/>
</dbReference>
<dbReference type="InterPro" id="IPR011053">
    <property type="entry name" value="Single_hybrid_motif"/>
</dbReference>
<proteinExistence type="predicted"/>
<dbReference type="InterPro" id="IPR005482">
    <property type="entry name" value="Biotin_COase_C"/>
</dbReference>
<evidence type="ECO:0000259" key="7">
    <source>
        <dbReference type="PROSITE" id="PS50968"/>
    </source>
</evidence>
<dbReference type="InterPro" id="IPR011761">
    <property type="entry name" value="ATP-grasp"/>
</dbReference>
<feature type="domain" description="Lipoyl-binding" evidence="7">
    <location>
        <begin position="657"/>
        <end position="733"/>
    </location>
</feature>
<keyword evidence="11" id="KW-1185">Reference proteome</keyword>
<dbReference type="GO" id="GO:0004485">
    <property type="term" value="F:methylcrotonoyl-CoA carboxylase activity"/>
    <property type="evidence" value="ECO:0007669"/>
    <property type="project" value="TreeGrafter"/>
</dbReference>
<dbReference type="InterPro" id="IPR016185">
    <property type="entry name" value="PreATP-grasp_dom_sf"/>
</dbReference>
<dbReference type="Gene3D" id="3.30.470.20">
    <property type="entry name" value="ATP-grasp fold, B domain"/>
    <property type="match status" value="1"/>
</dbReference>
<dbReference type="PANTHER" id="PTHR18866">
    <property type="entry name" value="CARBOXYLASE:PYRUVATE/ACETYL-COA/PROPIONYL-COA CARBOXYLASE"/>
    <property type="match status" value="1"/>
</dbReference>
<dbReference type="AlphaFoldDB" id="A0AAD4QXZ8"/>
<dbReference type="Proteomes" id="UP001201812">
    <property type="component" value="Unassembled WGS sequence"/>
</dbReference>
<dbReference type="GO" id="GO:0005739">
    <property type="term" value="C:mitochondrion"/>
    <property type="evidence" value="ECO:0007669"/>
    <property type="project" value="TreeGrafter"/>
</dbReference>
<dbReference type="InterPro" id="IPR011764">
    <property type="entry name" value="Biotin_carboxylation_dom"/>
</dbReference>
<dbReference type="GO" id="GO:0046872">
    <property type="term" value="F:metal ion binding"/>
    <property type="evidence" value="ECO:0007669"/>
    <property type="project" value="InterPro"/>
</dbReference>
<keyword evidence="4 6" id="KW-0067">ATP-binding</keyword>
<dbReference type="FunFam" id="3.40.50.20:FF:000010">
    <property type="entry name" value="Propionyl-CoA carboxylase subunit alpha"/>
    <property type="match status" value="1"/>
</dbReference>
<dbReference type="PROSITE" id="PS50975">
    <property type="entry name" value="ATP_GRASP"/>
    <property type="match status" value="1"/>
</dbReference>
<dbReference type="SMART" id="SM00878">
    <property type="entry name" value="Biotin_carb_C"/>
    <property type="match status" value="1"/>
</dbReference>
<dbReference type="FunFam" id="3.30.1490.20:FF:000003">
    <property type="entry name" value="acetyl-CoA carboxylase isoform X1"/>
    <property type="match status" value="1"/>
</dbReference>
<dbReference type="InterPro" id="IPR000089">
    <property type="entry name" value="Biotin_lipoyl"/>
</dbReference>
<dbReference type="GO" id="GO:0005524">
    <property type="term" value="F:ATP binding"/>
    <property type="evidence" value="ECO:0007669"/>
    <property type="project" value="UniProtKB-UniRule"/>
</dbReference>
<dbReference type="SUPFAM" id="SSF51230">
    <property type="entry name" value="Single hybrid motif"/>
    <property type="match status" value="1"/>
</dbReference>
<dbReference type="InterPro" id="IPR005481">
    <property type="entry name" value="BC-like_N"/>
</dbReference>
<keyword evidence="3 6" id="KW-0547">Nucleotide-binding</keyword>
<protein>
    <submittedName>
        <fullName evidence="10">Carbamoyl-phosphate synthase L chain, ATP binding domain-containing protein</fullName>
    </submittedName>
</protein>
<evidence type="ECO:0000256" key="3">
    <source>
        <dbReference type="ARBA" id="ARBA00022741"/>
    </source>
</evidence>
<name>A0AAD4QXZ8_9BILA</name>
<dbReference type="InterPro" id="IPR011054">
    <property type="entry name" value="Rudment_hybrid_motif"/>
</dbReference>
<dbReference type="PANTHER" id="PTHR18866:SF33">
    <property type="entry name" value="METHYLCROTONOYL-COA CARBOXYLASE SUBUNIT ALPHA, MITOCHONDRIAL-RELATED"/>
    <property type="match status" value="1"/>
</dbReference>
<dbReference type="SUPFAM" id="SSF56059">
    <property type="entry name" value="Glutathione synthetase ATP-binding domain-like"/>
    <property type="match status" value="1"/>
</dbReference>
<dbReference type="PROSITE" id="PS50979">
    <property type="entry name" value="BC"/>
    <property type="match status" value="1"/>
</dbReference>
<feature type="domain" description="ATP-grasp" evidence="8">
    <location>
        <begin position="157"/>
        <end position="355"/>
    </location>
</feature>